<feature type="domain" description="UBA" evidence="6">
    <location>
        <begin position="279"/>
        <end position="319"/>
    </location>
</feature>
<dbReference type="KEGG" id="vde:111249312"/>
<dbReference type="AlphaFoldDB" id="A0A7M7JZK6"/>
<dbReference type="InterPro" id="IPR035952">
    <property type="entry name" value="Rhomboid-like_sf"/>
</dbReference>
<dbReference type="SUPFAM" id="SSF46934">
    <property type="entry name" value="UBA-like"/>
    <property type="match status" value="1"/>
</dbReference>
<sequence length="319" mass="35700">MQSHGCPENGPIFENAPVSFALLTSLGVLRTACWLPIDVELLEYNVDTILSGGQLWRILTSKLCFLENRDLFSCAILIFYFRGVERRLGTGRFTSLLLGHLILTCAVEWSMMSLLSFWLPDYLPSVVPSGPFFAVYPLLQWFIAEFPPVSRSSSQHPTAAASSDSPLVTPLLVITIVAIDLVFAPPRAYFAVGCAMFAGALFRENFLCLRSLIRLPRRLFPWRPCEVSTRKVGATLEVQRTMHAEFLDQQMIYNSAIFAQQHHIRQGLASGATQRNIIMPPEELVTQLTEMGFARENAVEALQTTNNNLQMATNILLSQ</sequence>
<comment type="subcellular location">
    <subcellularLocation>
        <location evidence="1">Membrane</location>
        <topology evidence="1">Multi-pass membrane protein</topology>
    </subcellularLocation>
</comment>
<dbReference type="Proteomes" id="UP000594260">
    <property type="component" value="Unplaced"/>
</dbReference>
<dbReference type="OMA" id="ANLLLHN"/>
<evidence type="ECO:0000256" key="3">
    <source>
        <dbReference type="ARBA" id="ARBA00022989"/>
    </source>
</evidence>
<dbReference type="InParanoid" id="A0A7M7JZK6"/>
<keyword evidence="8" id="KW-1185">Reference proteome</keyword>
<dbReference type="PANTHER" id="PTHR43066">
    <property type="entry name" value="RHOMBOID-RELATED PROTEIN"/>
    <property type="match status" value="1"/>
</dbReference>
<dbReference type="RefSeq" id="XP_022658757.1">
    <property type="nucleotide sequence ID" value="XM_022803022.1"/>
</dbReference>
<evidence type="ECO:0000256" key="1">
    <source>
        <dbReference type="ARBA" id="ARBA00004141"/>
    </source>
</evidence>
<evidence type="ECO:0000256" key="2">
    <source>
        <dbReference type="ARBA" id="ARBA00022692"/>
    </source>
</evidence>
<organism evidence="7 8">
    <name type="scientific">Varroa destructor</name>
    <name type="common">Honeybee mite</name>
    <dbReference type="NCBI Taxonomy" id="109461"/>
    <lineage>
        <taxon>Eukaryota</taxon>
        <taxon>Metazoa</taxon>
        <taxon>Ecdysozoa</taxon>
        <taxon>Arthropoda</taxon>
        <taxon>Chelicerata</taxon>
        <taxon>Arachnida</taxon>
        <taxon>Acari</taxon>
        <taxon>Parasitiformes</taxon>
        <taxon>Mesostigmata</taxon>
        <taxon>Gamasina</taxon>
        <taxon>Dermanyssoidea</taxon>
        <taxon>Varroidae</taxon>
        <taxon>Varroa</taxon>
    </lineage>
</organism>
<dbReference type="GO" id="GO:0004252">
    <property type="term" value="F:serine-type endopeptidase activity"/>
    <property type="evidence" value="ECO:0007669"/>
    <property type="project" value="TreeGrafter"/>
</dbReference>
<reference evidence="7" key="1">
    <citation type="submission" date="2021-01" db="UniProtKB">
        <authorList>
            <consortium name="EnsemblMetazoa"/>
        </authorList>
    </citation>
    <scope>IDENTIFICATION</scope>
</reference>
<evidence type="ECO:0000256" key="5">
    <source>
        <dbReference type="SAM" id="Phobius"/>
    </source>
</evidence>
<evidence type="ECO:0000313" key="8">
    <source>
        <dbReference type="Proteomes" id="UP000594260"/>
    </source>
</evidence>
<name>A0A7M7JZK6_VARDE</name>
<keyword evidence="2 5" id="KW-0812">Transmembrane</keyword>
<dbReference type="InterPro" id="IPR009060">
    <property type="entry name" value="UBA-like_sf"/>
</dbReference>
<evidence type="ECO:0000256" key="4">
    <source>
        <dbReference type="ARBA" id="ARBA00023136"/>
    </source>
</evidence>
<dbReference type="PANTHER" id="PTHR43066:SF21">
    <property type="entry name" value="UBIQUITIN-ASSOCIATED DOMAIN-CONTAINING PROTEIN 2"/>
    <property type="match status" value="1"/>
</dbReference>
<dbReference type="EnsemblMetazoa" id="XM_022803022">
    <property type="protein sequence ID" value="XP_022658757"/>
    <property type="gene ID" value="LOC111249312"/>
</dbReference>
<proteinExistence type="predicted"/>
<feature type="transmembrane region" description="Helical" evidence="5">
    <location>
        <begin position="189"/>
        <end position="213"/>
    </location>
</feature>
<feature type="transmembrane region" description="Helical" evidence="5">
    <location>
        <begin position="125"/>
        <end position="144"/>
    </location>
</feature>
<dbReference type="SMART" id="SM00165">
    <property type="entry name" value="UBA"/>
    <property type="match status" value="1"/>
</dbReference>
<dbReference type="Gene3D" id="1.20.1540.10">
    <property type="entry name" value="Rhomboid-like"/>
    <property type="match status" value="1"/>
</dbReference>
<protein>
    <recommendedName>
        <fullName evidence="6">UBA domain-containing protein</fullName>
    </recommendedName>
</protein>
<dbReference type="PROSITE" id="PS50030">
    <property type="entry name" value="UBA"/>
    <property type="match status" value="1"/>
</dbReference>
<evidence type="ECO:0000313" key="7">
    <source>
        <dbReference type="EnsemblMetazoa" id="XP_022658757"/>
    </source>
</evidence>
<dbReference type="Gene3D" id="1.10.8.10">
    <property type="entry name" value="DNA helicase RuvA subunit, C-terminal domain"/>
    <property type="match status" value="1"/>
</dbReference>
<dbReference type="OrthoDB" id="272778at2759"/>
<evidence type="ECO:0000259" key="6">
    <source>
        <dbReference type="PROSITE" id="PS50030"/>
    </source>
</evidence>
<keyword evidence="4 5" id="KW-0472">Membrane</keyword>
<feature type="transmembrane region" description="Helical" evidence="5">
    <location>
        <begin position="96"/>
        <end position="119"/>
    </location>
</feature>
<dbReference type="GeneID" id="111249312"/>
<feature type="transmembrane region" description="Helical" evidence="5">
    <location>
        <begin position="165"/>
        <end position="183"/>
    </location>
</feature>
<dbReference type="InterPro" id="IPR015940">
    <property type="entry name" value="UBA"/>
</dbReference>
<accession>A0A7M7JZK6</accession>
<dbReference type="SUPFAM" id="SSF144091">
    <property type="entry name" value="Rhomboid-like"/>
    <property type="match status" value="1"/>
</dbReference>
<keyword evidence="3 5" id="KW-1133">Transmembrane helix</keyword>
<dbReference type="GO" id="GO:0016020">
    <property type="term" value="C:membrane"/>
    <property type="evidence" value="ECO:0007669"/>
    <property type="project" value="UniProtKB-SubCell"/>
</dbReference>
<dbReference type="Pfam" id="PF00627">
    <property type="entry name" value="UBA"/>
    <property type="match status" value="1"/>
</dbReference>